<evidence type="ECO:0000313" key="2">
    <source>
        <dbReference type="Proteomes" id="UP000248079"/>
    </source>
</evidence>
<dbReference type="OrthoDB" id="1095440at2"/>
<protein>
    <submittedName>
        <fullName evidence="1">Uncharacterized protein</fullName>
    </submittedName>
</protein>
<comment type="caution">
    <text evidence="1">The sequence shown here is derived from an EMBL/GenBank/DDBJ whole genome shotgun (WGS) entry which is preliminary data.</text>
</comment>
<dbReference type="Proteomes" id="UP000248079">
    <property type="component" value="Unassembled WGS sequence"/>
</dbReference>
<keyword evidence="2" id="KW-1185">Reference proteome</keyword>
<dbReference type="EMBL" id="QFLI01000011">
    <property type="protein sequence ID" value="PXX96907.1"/>
    <property type="molecule type" value="Genomic_DNA"/>
</dbReference>
<sequence length="91" mass="10324">MKTISLAEVVRELNETVTPEGTQKTFAIKFVKKGGEVVYLNRAVKTGLKMDMTKHAMRGVRPVDEFGQNLGHVYPVLIWSILEFNGKRVYL</sequence>
<dbReference type="RefSeq" id="WP_110362949.1">
    <property type="nucleotide sequence ID" value="NZ_QFLI01000011.1"/>
</dbReference>
<name>A0A2V3ZT93_9BACT</name>
<gene>
    <name evidence="1" type="ORF">DF185_19905</name>
</gene>
<organism evidence="1 2">
    <name type="scientific">Marinifilum breve</name>
    <dbReference type="NCBI Taxonomy" id="2184082"/>
    <lineage>
        <taxon>Bacteria</taxon>
        <taxon>Pseudomonadati</taxon>
        <taxon>Bacteroidota</taxon>
        <taxon>Bacteroidia</taxon>
        <taxon>Marinilabiliales</taxon>
        <taxon>Marinifilaceae</taxon>
    </lineage>
</organism>
<proteinExistence type="predicted"/>
<reference evidence="1 2" key="1">
    <citation type="submission" date="2018-05" db="EMBL/GenBank/DDBJ databases">
        <title>Marinifilum breve JC075T sp. nov., a marine bacterium isolated from Yongle Blue Hole in the South China Sea.</title>
        <authorList>
            <person name="Fu T."/>
        </authorList>
    </citation>
    <scope>NUCLEOTIDE SEQUENCE [LARGE SCALE GENOMIC DNA]</scope>
    <source>
        <strain evidence="1 2">JC075</strain>
    </source>
</reference>
<evidence type="ECO:0000313" key="1">
    <source>
        <dbReference type="EMBL" id="PXX96907.1"/>
    </source>
</evidence>
<dbReference type="AlphaFoldDB" id="A0A2V3ZT93"/>
<accession>A0A2V3ZT93</accession>